<dbReference type="EMBL" id="JAHLFG010000061">
    <property type="protein sequence ID" value="MBU3826951.1"/>
    <property type="molecule type" value="Genomic_DNA"/>
</dbReference>
<proteinExistence type="predicted"/>
<feature type="domain" description="Transglycosylase SLT" evidence="2">
    <location>
        <begin position="43"/>
        <end position="163"/>
    </location>
</feature>
<organism evidence="3 4">
    <name type="scientific">Candidatus Anaerobiospirillum merdipullorum</name>
    <dbReference type="NCBI Taxonomy" id="2838450"/>
    <lineage>
        <taxon>Bacteria</taxon>
        <taxon>Pseudomonadati</taxon>
        <taxon>Pseudomonadota</taxon>
        <taxon>Gammaproteobacteria</taxon>
        <taxon>Aeromonadales</taxon>
        <taxon>Succinivibrionaceae</taxon>
        <taxon>Anaerobiospirillum</taxon>
    </lineage>
</organism>
<dbReference type="AlphaFoldDB" id="A0A9E2KP00"/>
<sequence>MLLRYKKAVSVLFIAAQLCVLTPSYAGEKSNLLAGTVYEQVGVQENLDPFLLYSISLLESAGHSKSVNRGYIAPSPYAIRGPEGAFYPQSYAEAVKILNQQISKHGRRKLDIGLMQINGQHWLEAKHPESLFNPYNNVRLGAKILMHGLKDGADLELAIGRYHSPTDWRARIYGARVLAVYSNLRGFR</sequence>
<dbReference type="Proteomes" id="UP000824150">
    <property type="component" value="Unassembled WGS sequence"/>
</dbReference>
<evidence type="ECO:0000259" key="2">
    <source>
        <dbReference type="Pfam" id="PF01464"/>
    </source>
</evidence>
<reference evidence="3" key="2">
    <citation type="submission" date="2021-04" db="EMBL/GenBank/DDBJ databases">
        <authorList>
            <person name="Gilroy R."/>
        </authorList>
    </citation>
    <scope>NUCLEOTIDE SEQUENCE</scope>
    <source>
        <strain evidence="3">687</strain>
    </source>
</reference>
<dbReference type="SUPFAM" id="SSF53955">
    <property type="entry name" value="Lysozyme-like"/>
    <property type="match status" value="1"/>
</dbReference>
<evidence type="ECO:0000313" key="3">
    <source>
        <dbReference type="EMBL" id="MBU3826951.1"/>
    </source>
</evidence>
<gene>
    <name evidence="3" type="ORF">IAA31_05625</name>
</gene>
<feature type="signal peptide" evidence="1">
    <location>
        <begin position="1"/>
        <end position="26"/>
    </location>
</feature>
<feature type="chain" id="PRO_5038674043" evidence="1">
    <location>
        <begin position="27"/>
        <end position="188"/>
    </location>
</feature>
<comment type="caution">
    <text evidence="3">The sequence shown here is derived from an EMBL/GenBank/DDBJ whole genome shotgun (WGS) entry which is preliminary data.</text>
</comment>
<dbReference type="InterPro" id="IPR008258">
    <property type="entry name" value="Transglycosylase_SLT_dom_1"/>
</dbReference>
<protein>
    <submittedName>
        <fullName evidence="3">Transglycosylase SLT domain-containing protein</fullName>
    </submittedName>
</protein>
<evidence type="ECO:0000313" key="4">
    <source>
        <dbReference type="Proteomes" id="UP000824150"/>
    </source>
</evidence>
<accession>A0A9E2KP00</accession>
<dbReference type="Pfam" id="PF01464">
    <property type="entry name" value="SLT"/>
    <property type="match status" value="1"/>
</dbReference>
<dbReference type="Gene3D" id="1.10.530.10">
    <property type="match status" value="1"/>
</dbReference>
<dbReference type="InterPro" id="IPR023346">
    <property type="entry name" value="Lysozyme-like_dom_sf"/>
</dbReference>
<evidence type="ECO:0000256" key="1">
    <source>
        <dbReference type="SAM" id="SignalP"/>
    </source>
</evidence>
<name>A0A9E2KP00_9GAMM</name>
<keyword evidence="1" id="KW-0732">Signal</keyword>
<reference evidence="3" key="1">
    <citation type="journal article" date="2021" name="PeerJ">
        <title>Extensive microbial diversity within the chicken gut microbiome revealed by metagenomics and culture.</title>
        <authorList>
            <person name="Gilroy R."/>
            <person name="Ravi A."/>
            <person name="Getino M."/>
            <person name="Pursley I."/>
            <person name="Horton D.L."/>
            <person name="Alikhan N.F."/>
            <person name="Baker D."/>
            <person name="Gharbi K."/>
            <person name="Hall N."/>
            <person name="Watson M."/>
            <person name="Adriaenssens E.M."/>
            <person name="Foster-Nyarko E."/>
            <person name="Jarju S."/>
            <person name="Secka A."/>
            <person name="Antonio M."/>
            <person name="Oren A."/>
            <person name="Chaudhuri R.R."/>
            <person name="La Ragione R."/>
            <person name="Hildebrand F."/>
            <person name="Pallen M.J."/>
        </authorList>
    </citation>
    <scope>NUCLEOTIDE SEQUENCE</scope>
    <source>
        <strain evidence="3">687</strain>
    </source>
</reference>